<dbReference type="InterPro" id="IPR021242">
    <property type="entry name" value="DUF2799"/>
</dbReference>
<evidence type="ECO:0000313" key="3">
    <source>
        <dbReference type="Proteomes" id="UP000295341"/>
    </source>
</evidence>
<feature type="chain" id="PRO_5020516316" evidence="1">
    <location>
        <begin position="19"/>
        <end position="178"/>
    </location>
</feature>
<keyword evidence="1" id="KW-0732">Signal</keyword>
<organism evidence="2 3">
    <name type="scientific">Panacagrimonas perspica</name>
    <dbReference type="NCBI Taxonomy" id="381431"/>
    <lineage>
        <taxon>Bacteria</taxon>
        <taxon>Pseudomonadati</taxon>
        <taxon>Pseudomonadota</taxon>
        <taxon>Gammaproteobacteria</taxon>
        <taxon>Nevskiales</taxon>
        <taxon>Nevskiaceae</taxon>
        <taxon>Panacagrimonas</taxon>
    </lineage>
</organism>
<dbReference type="AlphaFoldDB" id="A0A4R7NUE0"/>
<keyword evidence="3" id="KW-1185">Reference proteome</keyword>
<reference evidence="2 3" key="1">
    <citation type="submission" date="2019-03" db="EMBL/GenBank/DDBJ databases">
        <title>Genomic Encyclopedia of Type Strains, Phase IV (KMG-IV): sequencing the most valuable type-strain genomes for metagenomic binning, comparative biology and taxonomic classification.</title>
        <authorList>
            <person name="Goeker M."/>
        </authorList>
    </citation>
    <scope>NUCLEOTIDE SEQUENCE [LARGE SCALE GENOMIC DNA]</scope>
    <source>
        <strain evidence="2 3">DSM 26377</strain>
    </source>
</reference>
<name>A0A4R7NUE0_9GAMM</name>
<sequence>MRYSLLMLVAALALSSCATLNESECRTADWYQLGIRDGTDGYPRTRLDDHRKACSEFGMSANDAEWQEGYETGLLNYCTVDNGYKVGRGGGYYSRVCPAQSEADFVSAYELGKETYDVEREMADLDRRVETLQDRLVSDKVDDATRKDARRQLSDLYDRSHWLRRAHDRLENEWRRRY</sequence>
<evidence type="ECO:0000313" key="2">
    <source>
        <dbReference type="EMBL" id="TDU24372.1"/>
    </source>
</evidence>
<gene>
    <name evidence="2" type="ORF">DFR24_4639</name>
</gene>
<dbReference type="PROSITE" id="PS51257">
    <property type="entry name" value="PROKAR_LIPOPROTEIN"/>
    <property type="match status" value="1"/>
</dbReference>
<accession>A0A4R7NUE0</accession>
<dbReference type="Pfam" id="PF10973">
    <property type="entry name" value="DUF2799"/>
    <property type="match status" value="1"/>
</dbReference>
<feature type="signal peptide" evidence="1">
    <location>
        <begin position="1"/>
        <end position="18"/>
    </location>
</feature>
<protein>
    <submittedName>
        <fullName evidence="2">Uncharacterized protein DUF2799</fullName>
    </submittedName>
</protein>
<dbReference type="EMBL" id="SOBT01000012">
    <property type="protein sequence ID" value="TDU24372.1"/>
    <property type="molecule type" value="Genomic_DNA"/>
</dbReference>
<evidence type="ECO:0000256" key="1">
    <source>
        <dbReference type="SAM" id="SignalP"/>
    </source>
</evidence>
<comment type="caution">
    <text evidence="2">The sequence shown here is derived from an EMBL/GenBank/DDBJ whole genome shotgun (WGS) entry which is preliminary data.</text>
</comment>
<proteinExistence type="predicted"/>
<dbReference type="RefSeq" id="WP_162851389.1">
    <property type="nucleotide sequence ID" value="NZ_SOBT01000012.1"/>
</dbReference>
<dbReference type="Proteomes" id="UP000295341">
    <property type="component" value="Unassembled WGS sequence"/>
</dbReference>